<protein>
    <submittedName>
        <fullName evidence="1">Uncharacterized protein</fullName>
    </submittedName>
</protein>
<name>A0ACC0TR80_9AGAM</name>
<organism evidence="1 2">
    <name type="scientific">Russula earlei</name>
    <dbReference type="NCBI Taxonomy" id="71964"/>
    <lineage>
        <taxon>Eukaryota</taxon>
        <taxon>Fungi</taxon>
        <taxon>Dikarya</taxon>
        <taxon>Basidiomycota</taxon>
        <taxon>Agaricomycotina</taxon>
        <taxon>Agaricomycetes</taxon>
        <taxon>Russulales</taxon>
        <taxon>Russulaceae</taxon>
        <taxon>Russula</taxon>
    </lineage>
</organism>
<proteinExistence type="predicted"/>
<gene>
    <name evidence="1" type="ORF">F5148DRAFT_1267569</name>
</gene>
<comment type="caution">
    <text evidence="1">The sequence shown here is derived from an EMBL/GenBank/DDBJ whole genome shotgun (WGS) entry which is preliminary data.</text>
</comment>
<keyword evidence="2" id="KW-1185">Reference proteome</keyword>
<accession>A0ACC0TR80</accession>
<dbReference type="Proteomes" id="UP001207468">
    <property type="component" value="Unassembled WGS sequence"/>
</dbReference>
<sequence>MEAIASRDLTKKVVVDVCGEMLDLKETINGMTESLSVFADEVGTEGCLGGQANVTNIGGLCLVCPYHVKELPGTDITALSDHRT</sequence>
<dbReference type="EMBL" id="JAGFNK010001137">
    <property type="protein sequence ID" value="KAI9434548.1"/>
    <property type="molecule type" value="Genomic_DNA"/>
</dbReference>
<evidence type="ECO:0000313" key="1">
    <source>
        <dbReference type="EMBL" id="KAI9434548.1"/>
    </source>
</evidence>
<reference evidence="1" key="1">
    <citation type="submission" date="2021-03" db="EMBL/GenBank/DDBJ databases">
        <title>Evolutionary priming and transition to the ectomycorrhizal habit in an iconic lineage of mushroom-forming fungi: is preadaptation a requirement?</title>
        <authorList>
            <consortium name="DOE Joint Genome Institute"/>
            <person name="Looney B.P."/>
            <person name="Miyauchi S."/>
            <person name="Morin E."/>
            <person name="Drula E."/>
            <person name="Courty P.E."/>
            <person name="Chicoki N."/>
            <person name="Fauchery L."/>
            <person name="Kohler A."/>
            <person name="Kuo A."/>
            <person name="LaButti K."/>
            <person name="Pangilinan J."/>
            <person name="Lipzen A."/>
            <person name="Riley R."/>
            <person name="Andreopoulos W."/>
            <person name="He G."/>
            <person name="Johnson J."/>
            <person name="Barry K.W."/>
            <person name="Grigoriev I.V."/>
            <person name="Nagy L."/>
            <person name="Hibbett D."/>
            <person name="Henrissat B."/>
            <person name="Matheny P.B."/>
            <person name="Labbe J."/>
            <person name="Martin A.F."/>
        </authorList>
    </citation>
    <scope>NUCLEOTIDE SEQUENCE</scope>
    <source>
        <strain evidence="1">BPL698</strain>
    </source>
</reference>
<evidence type="ECO:0000313" key="2">
    <source>
        <dbReference type="Proteomes" id="UP001207468"/>
    </source>
</evidence>